<name>A0A918R6F0_9FLAO</name>
<organism evidence="3 4">
    <name type="scientific">Algibacter mikhailovii</name>
    <dbReference type="NCBI Taxonomy" id="425498"/>
    <lineage>
        <taxon>Bacteria</taxon>
        <taxon>Pseudomonadati</taxon>
        <taxon>Bacteroidota</taxon>
        <taxon>Flavobacteriia</taxon>
        <taxon>Flavobacteriales</taxon>
        <taxon>Flavobacteriaceae</taxon>
        <taxon>Algibacter</taxon>
    </lineage>
</organism>
<proteinExistence type="predicted"/>
<reference evidence="3" key="2">
    <citation type="submission" date="2020-09" db="EMBL/GenBank/DDBJ databases">
        <authorList>
            <person name="Sun Q."/>
            <person name="Kim S."/>
        </authorList>
    </citation>
    <scope>NUCLEOTIDE SEQUENCE</scope>
    <source>
        <strain evidence="3">KCTC 12710</strain>
    </source>
</reference>
<feature type="domain" description="Sialate O-acetylesterase" evidence="2">
    <location>
        <begin position="1"/>
        <end position="154"/>
    </location>
</feature>
<sequence>MRGWGNSTQLPEELSSGSENKLIFEKGKWQPLKPFSKPNKSMQAKGKLTEFHFGPEIALANDISKAYPNETIGIIKSAAGGSGISAWSPKWTFQKANRTGDGKKGDLYKKLIEKIKVAQKAADVEIVGFLWLQSGKDMTKIEVNKENIIKMKDNLQLQKIKNTCSGVGHVIFARFQA</sequence>
<dbReference type="Pfam" id="PF03629">
    <property type="entry name" value="SASA"/>
    <property type="match status" value="1"/>
</dbReference>
<dbReference type="InterPro" id="IPR005181">
    <property type="entry name" value="SASA"/>
</dbReference>
<dbReference type="Gene3D" id="3.40.50.1110">
    <property type="entry name" value="SGNH hydrolase"/>
    <property type="match status" value="1"/>
</dbReference>
<accession>A0A918R6F0</accession>
<dbReference type="AlphaFoldDB" id="A0A918R6F0"/>
<dbReference type="PANTHER" id="PTHR31988:SF19">
    <property type="entry name" value="9-O-ACETYL-N-ACETYLNEURAMINIC ACID DEACETYLASE-RELATED"/>
    <property type="match status" value="1"/>
</dbReference>
<evidence type="ECO:0000256" key="1">
    <source>
        <dbReference type="ARBA" id="ARBA00022801"/>
    </source>
</evidence>
<keyword evidence="4" id="KW-1185">Reference proteome</keyword>
<dbReference type="SUPFAM" id="SSF52266">
    <property type="entry name" value="SGNH hydrolase"/>
    <property type="match status" value="1"/>
</dbReference>
<dbReference type="EMBL" id="BMWZ01000006">
    <property type="protein sequence ID" value="GGZ87461.1"/>
    <property type="molecule type" value="Genomic_DNA"/>
</dbReference>
<gene>
    <name evidence="3" type="ORF">GCM10007028_27060</name>
</gene>
<dbReference type="InterPro" id="IPR052940">
    <property type="entry name" value="Carb_Esterase_6"/>
</dbReference>
<evidence type="ECO:0000313" key="4">
    <source>
        <dbReference type="Proteomes" id="UP000636004"/>
    </source>
</evidence>
<comment type="caution">
    <text evidence="3">The sequence shown here is derived from an EMBL/GenBank/DDBJ whole genome shotgun (WGS) entry which is preliminary data.</text>
</comment>
<evidence type="ECO:0000259" key="2">
    <source>
        <dbReference type="Pfam" id="PF03629"/>
    </source>
</evidence>
<dbReference type="PANTHER" id="PTHR31988">
    <property type="entry name" value="ESTERASE, PUTATIVE (DUF303)-RELATED"/>
    <property type="match status" value="1"/>
</dbReference>
<reference evidence="3" key="1">
    <citation type="journal article" date="2014" name="Int. J. Syst. Evol. Microbiol.">
        <title>Complete genome sequence of Corynebacterium casei LMG S-19264T (=DSM 44701T), isolated from a smear-ripened cheese.</title>
        <authorList>
            <consortium name="US DOE Joint Genome Institute (JGI-PGF)"/>
            <person name="Walter F."/>
            <person name="Albersmeier A."/>
            <person name="Kalinowski J."/>
            <person name="Ruckert C."/>
        </authorList>
    </citation>
    <scope>NUCLEOTIDE SEQUENCE</scope>
    <source>
        <strain evidence="3">KCTC 12710</strain>
    </source>
</reference>
<evidence type="ECO:0000313" key="3">
    <source>
        <dbReference type="EMBL" id="GGZ87461.1"/>
    </source>
</evidence>
<protein>
    <recommendedName>
        <fullName evidence="2">Sialate O-acetylesterase domain-containing protein</fullName>
    </recommendedName>
</protein>
<dbReference type="Proteomes" id="UP000636004">
    <property type="component" value="Unassembled WGS sequence"/>
</dbReference>
<dbReference type="InterPro" id="IPR036514">
    <property type="entry name" value="SGNH_hydro_sf"/>
</dbReference>
<dbReference type="GO" id="GO:0016788">
    <property type="term" value="F:hydrolase activity, acting on ester bonds"/>
    <property type="evidence" value="ECO:0007669"/>
    <property type="project" value="UniProtKB-ARBA"/>
</dbReference>
<dbReference type="RefSeq" id="WP_189361580.1">
    <property type="nucleotide sequence ID" value="NZ_BMWZ01000006.1"/>
</dbReference>
<keyword evidence="1" id="KW-0378">Hydrolase</keyword>